<dbReference type="PANTHER" id="PTHR43698">
    <property type="entry name" value="RIBD C-TERMINAL DOMAIN CONTAINING PROTEIN"/>
    <property type="match status" value="1"/>
</dbReference>
<accession>A0A917G918</accession>
<dbReference type="Gene3D" id="2.60.120.10">
    <property type="entry name" value="Jelly Rolls"/>
    <property type="match status" value="1"/>
</dbReference>
<reference evidence="2" key="2">
    <citation type="submission" date="2020-09" db="EMBL/GenBank/DDBJ databases">
        <authorList>
            <person name="Sun Q."/>
            <person name="Sedlacek I."/>
        </authorList>
    </citation>
    <scope>NUCLEOTIDE SEQUENCE</scope>
    <source>
        <strain evidence="2">CCM 7905</strain>
    </source>
</reference>
<protein>
    <recommendedName>
        <fullName evidence="1">Cupin type-2 domain-containing protein</fullName>
    </recommendedName>
</protein>
<dbReference type="InterPro" id="IPR014710">
    <property type="entry name" value="RmlC-like_jellyroll"/>
</dbReference>
<dbReference type="InterPro" id="IPR047263">
    <property type="entry name" value="HNL-like_cupin"/>
</dbReference>
<dbReference type="EMBL" id="BMCU01000008">
    <property type="protein sequence ID" value="GGG28774.1"/>
    <property type="molecule type" value="Genomic_DNA"/>
</dbReference>
<proteinExistence type="predicted"/>
<dbReference type="InterPro" id="IPR011051">
    <property type="entry name" value="RmlC_Cupin_sf"/>
</dbReference>
<organism evidence="2 3">
    <name type="scientific">Rhodococcoides trifolii</name>
    <dbReference type="NCBI Taxonomy" id="908250"/>
    <lineage>
        <taxon>Bacteria</taxon>
        <taxon>Bacillati</taxon>
        <taxon>Actinomycetota</taxon>
        <taxon>Actinomycetes</taxon>
        <taxon>Mycobacteriales</taxon>
        <taxon>Nocardiaceae</taxon>
        <taxon>Rhodococcoides</taxon>
    </lineage>
</organism>
<evidence type="ECO:0000313" key="2">
    <source>
        <dbReference type="EMBL" id="GGG28774.1"/>
    </source>
</evidence>
<evidence type="ECO:0000259" key="1">
    <source>
        <dbReference type="Pfam" id="PF07883"/>
    </source>
</evidence>
<sequence>MSTITIARGGRQGSPTELRTGTFVGEVWGDPVLPATEGWLVNNVHFAPGGRTNWHTHGVGQVLIVTAGEGFVFDEHGNGGRIGVGDVVHIPGETQHWHGATSSAFMTHTAISVGGHDWGREVTAEEYRQAHDQEFGA</sequence>
<keyword evidence="3" id="KW-1185">Reference proteome</keyword>
<dbReference type="PANTHER" id="PTHR43698:SF1">
    <property type="entry name" value="BLL4564 PROTEIN"/>
    <property type="match status" value="1"/>
</dbReference>
<name>A0A917G918_9NOCA</name>
<reference evidence="2" key="1">
    <citation type="journal article" date="2014" name="Int. J. Syst. Evol. Microbiol.">
        <title>Complete genome sequence of Corynebacterium casei LMG S-19264T (=DSM 44701T), isolated from a smear-ripened cheese.</title>
        <authorList>
            <consortium name="US DOE Joint Genome Institute (JGI-PGF)"/>
            <person name="Walter F."/>
            <person name="Albersmeier A."/>
            <person name="Kalinowski J."/>
            <person name="Ruckert C."/>
        </authorList>
    </citation>
    <scope>NUCLEOTIDE SEQUENCE</scope>
    <source>
        <strain evidence="2">CCM 7905</strain>
    </source>
</reference>
<evidence type="ECO:0000313" key="3">
    <source>
        <dbReference type="Proteomes" id="UP000654257"/>
    </source>
</evidence>
<dbReference type="SUPFAM" id="SSF51182">
    <property type="entry name" value="RmlC-like cupins"/>
    <property type="match status" value="1"/>
</dbReference>
<dbReference type="AlphaFoldDB" id="A0A917G918"/>
<feature type="domain" description="Cupin type-2" evidence="1">
    <location>
        <begin position="44"/>
        <end position="103"/>
    </location>
</feature>
<comment type="caution">
    <text evidence="2">The sequence shown here is derived from an EMBL/GenBank/DDBJ whole genome shotgun (WGS) entry which is preliminary data.</text>
</comment>
<dbReference type="CDD" id="cd02233">
    <property type="entry name" value="cupin_HNL-like"/>
    <property type="match status" value="1"/>
</dbReference>
<dbReference type="Pfam" id="PF07883">
    <property type="entry name" value="Cupin_2"/>
    <property type="match status" value="1"/>
</dbReference>
<dbReference type="Proteomes" id="UP000654257">
    <property type="component" value="Unassembled WGS sequence"/>
</dbReference>
<dbReference type="InterPro" id="IPR013096">
    <property type="entry name" value="Cupin_2"/>
</dbReference>
<dbReference type="RefSeq" id="WP_188547882.1">
    <property type="nucleotide sequence ID" value="NZ_BMCU01000008.1"/>
</dbReference>
<gene>
    <name evidence="2" type="ORF">GCM10007304_48310</name>
</gene>